<dbReference type="AlphaFoldDB" id="A0A4D6X5B4"/>
<keyword evidence="1" id="KW-0812">Transmembrane</keyword>
<evidence type="ECO:0000313" key="2">
    <source>
        <dbReference type="EMBL" id="QCI10482.1"/>
    </source>
</evidence>
<name>A0A4D6X5B4_PSEPU</name>
<keyword evidence="1" id="KW-1133">Transmembrane helix</keyword>
<proteinExistence type="predicted"/>
<reference evidence="3" key="1">
    <citation type="submission" date="2019-04" db="EMBL/GenBank/DDBJ databases">
        <title>Genome sequence of Pseudomonas putida 1290, an auxin catabolizing strain.</title>
        <authorList>
            <person name="Laird T.S."/>
            <person name="Leveau J.H.J."/>
        </authorList>
    </citation>
    <scope>NUCLEOTIDE SEQUENCE [LARGE SCALE GENOMIC DNA]</scope>
    <source>
        <strain evidence="3">1290</strain>
    </source>
</reference>
<feature type="transmembrane region" description="Helical" evidence="1">
    <location>
        <begin position="45"/>
        <end position="67"/>
    </location>
</feature>
<dbReference type="OrthoDB" id="6863888at2"/>
<accession>A0A4D6X5B4</accession>
<feature type="transmembrane region" description="Helical" evidence="1">
    <location>
        <begin position="79"/>
        <end position="99"/>
    </location>
</feature>
<dbReference type="Proteomes" id="UP000298551">
    <property type="component" value="Chromosome"/>
</dbReference>
<evidence type="ECO:0008006" key="4">
    <source>
        <dbReference type="Google" id="ProtNLM"/>
    </source>
</evidence>
<evidence type="ECO:0000313" key="3">
    <source>
        <dbReference type="Proteomes" id="UP000298551"/>
    </source>
</evidence>
<gene>
    <name evidence="2" type="ORF">E6B08_03210</name>
</gene>
<protein>
    <recommendedName>
        <fullName evidence="4">Transmembrane protein</fullName>
    </recommendedName>
</protein>
<keyword evidence="1" id="KW-0472">Membrane</keyword>
<sequence length="229" mass="24791">MPNASWRPCRPMDDREREAHLEYLQACADGPSESLEIHESSLGKALVCALLALLLAAVGLWLATLPLVFGPHTPLPVKWLLWGCGLPLLALGLAGLALAEALRRRHGKRVLGVTPETICFANSPVPLPWHTFDAFDIDQRRLSTLLVFSVSAFSRAPTLQPACFKSLVAPDAVALAGGLRLKVWVCTPTLAGRALQLDELTGLLYAYLEAAQARRTLGQLFPGVERLGT</sequence>
<organism evidence="2 3">
    <name type="scientific">Pseudomonas putida</name>
    <name type="common">Arthrobacter siderocapsulatus</name>
    <dbReference type="NCBI Taxonomy" id="303"/>
    <lineage>
        <taxon>Bacteria</taxon>
        <taxon>Pseudomonadati</taxon>
        <taxon>Pseudomonadota</taxon>
        <taxon>Gammaproteobacteria</taxon>
        <taxon>Pseudomonadales</taxon>
        <taxon>Pseudomonadaceae</taxon>
        <taxon>Pseudomonas</taxon>
    </lineage>
</organism>
<evidence type="ECO:0000256" key="1">
    <source>
        <dbReference type="SAM" id="Phobius"/>
    </source>
</evidence>
<dbReference type="EMBL" id="CP039371">
    <property type="protein sequence ID" value="QCI10482.1"/>
    <property type="molecule type" value="Genomic_DNA"/>
</dbReference>